<organism evidence="1 2">
    <name type="scientific">Monoraphidium neglectum</name>
    <dbReference type="NCBI Taxonomy" id="145388"/>
    <lineage>
        <taxon>Eukaryota</taxon>
        <taxon>Viridiplantae</taxon>
        <taxon>Chlorophyta</taxon>
        <taxon>core chlorophytes</taxon>
        <taxon>Chlorophyceae</taxon>
        <taxon>CS clade</taxon>
        <taxon>Sphaeropleales</taxon>
        <taxon>Selenastraceae</taxon>
        <taxon>Monoraphidium</taxon>
    </lineage>
</organism>
<dbReference type="AlphaFoldDB" id="A0A0D2J4S4"/>
<name>A0A0D2J4S4_9CHLO</name>
<proteinExistence type="predicted"/>
<dbReference type="GeneID" id="25730447"/>
<feature type="non-terminal residue" evidence="1">
    <location>
        <position position="141"/>
    </location>
</feature>
<sequence length="141" mass="13833">MILANFAELVTKQLEGDILLAIHKKREEARQRERADADAAGAAAADAAAAAAGDAGAAWGGAESCVLCVDVGRGPGWPVLHATPNVAKVAGACLAAGGPGAAAAAAARGAGRPVADPSAPAASAGRFEQLSAREFQKLAPV</sequence>
<evidence type="ECO:0000313" key="2">
    <source>
        <dbReference type="Proteomes" id="UP000054498"/>
    </source>
</evidence>
<evidence type="ECO:0000313" key="1">
    <source>
        <dbReference type="EMBL" id="KIY94937.1"/>
    </source>
</evidence>
<gene>
    <name evidence="1" type="ORF">MNEG_13026</name>
</gene>
<dbReference type="EMBL" id="KK103797">
    <property type="protein sequence ID" value="KIY94937.1"/>
    <property type="molecule type" value="Genomic_DNA"/>
</dbReference>
<dbReference type="KEGG" id="mng:MNEG_13026"/>
<keyword evidence="2" id="KW-1185">Reference proteome</keyword>
<protein>
    <submittedName>
        <fullName evidence="1">Uncharacterized protein</fullName>
    </submittedName>
</protein>
<dbReference type="Proteomes" id="UP000054498">
    <property type="component" value="Unassembled WGS sequence"/>
</dbReference>
<reference evidence="1 2" key="1">
    <citation type="journal article" date="2013" name="BMC Genomics">
        <title>Reconstruction of the lipid metabolism for the microalga Monoraphidium neglectum from its genome sequence reveals characteristics suitable for biofuel production.</title>
        <authorList>
            <person name="Bogen C."/>
            <person name="Al-Dilaimi A."/>
            <person name="Albersmeier A."/>
            <person name="Wichmann J."/>
            <person name="Grundmann M."/>
            <person name="Rupp O."/>
            <person name="Lauersen K.J."/>
            <person name="Blifernez-Klassen O."/>
            <person name="Kalinowski J."/>
            <person name="Goesmann A."/>
            <person name="Mussgnug J.H."/>
            <person name="Kruse O."/>
        </authorList>
    </citation>
    <scope>NUCLEOTIDE SEQUENCE [LARGE SCALE GENOMIC DNA]</scope>
    <source>
        <strain evidence="1 2">SAG 48.87</strain>
    </source>
</reference>
<dbReference type="RefSeq" id="XP_013893957.1">
    <property type="nucleotide sequence ID" value="XM_014038503.1"/>
</dbReference>
<accession>A0A0D2J4S4</accession>